<protein>
    <submittedName>
        <fullName evidence="1">Uncharacterized protein</fullName>
    </submittedName>
</protein>
<comment type="caution">
    <text evidence="1">The sequence shown here is derived from an EMBL/GenBank/DDBJ whole genome shotgun (WGS) entry which is preliminary data.</text>
</comment>
<evidence type="ECO:0000313" key="2">
    <source>
        <dbReference type="Proteomes" id="UP001601627"/>
    </source>
</evidence>
<sequence>MVALRHTVVLAPVPRPWLADAVAVLLDLAESTRAEAGRLVLRDGRTVPDVRLAEGRHLRPGAVYESTGDGDVEAGEPVRITVGEWNRRRALRLALAVSAPDGGAAVRGTLHRPDRPRLVEIGGRARVENVWSPLSRVSGGARLRCDDWWAAADTGRSARTAPLRARAECGAARAELRVVPAPGRLDGRWDVTVTVRLRGRRLYRPVAAVALRLARSRLQRSLAGALDELAARWNTELPRLVAMGPDALREAVLTTGT</sequence>
<reference evidence="1 2" key="1">
    <citation type="submission" date="2024-09" db="EMBL/GenBank/DDBJ databases">
        <title>The Natural Products Discovery Center: Release of the First 8490 Sequenced Strains for Exploring Actinobacteria Biosynthetic Diversity.</title>
        <authorList>
            <person name="Kalkreuter E."/>
            <person name="Kautsar S.A."/>
            <person name="Yang D."/>
            <person name="Bader C.D."/>
            <person name="Teijaro C.N."/>
            <person name="Fluegel L."/>
            <person name="Davis C.M."/>
            <person name="Simpson J.R."/>
            <person name="Lauterbach L."/>
            <person name="Steele A.D."/>
            <person name="Gui C."/>
            <person name="Meng S."/>
            <person name="Li G."/>
            <person name="Viehrig K."/>
            <person name="Ye F."/>
            <person name="Su P."/>
            <person name="Kiefer A.F."/>
            <person name="Nichols A."/>
            <person name="Cepeda A.J."/>
            <person name="Yan W."/>
            <person name="Fan B."/>
            <person name="Jiang Y."/>
            <person name="Adhikari A."/>
            <person name="Zheng C.-J."/>
            <person name="Schuster L."/>
            <person name="Cowan T.M."/>
            <person name="Smanski M.J."/>
            <person name="Chevrette M.G."/>
            <person name="De Carvalho L.P.S."/>
            <person name="Shen B."/>
        </authorList>
    </citation>
    <scope>NUCLEOTIDE SEQUENCE [LARGE SCALE GENOMIC DNA]</scope>
    <source>
        <strain evidence="1 2">NPDC058328</strain>
    </source>
</reference>
<organism evidence="1 2">
    <name type="scientific">Streptomyces marokkonensis</name>
    <dbReference type="NCBI Taxonomy" id="324855"/>
    <lineage>
        <taxon>Bacteria</taxon>
        <taxon>Bacillati</taxon>
        <taxon>Actinomycetota</taxon>
        <taxon>Actinomycetes</taxon>
        <taxon>Kitasatosporales</taxon>
        <taxon>Streptomycetaceae</taxon>
        <taxon>Streptomyces</taxon>
    </lineage>
</organism>
<keyword evidence="2" id="KW-1185">Reference proteome</keyword>
<dbReference type="RefSeq" id="WP_388232487.1">
    <property type="nucleotide sequence ID" value="NZ_JBHVZQ010000001.1"/>
</dbReference>
<evidence type="ECO:0000313" key="1">
    <source>
        <dbReference type="EMBL" id="MFF1272165.1"/>
    </source>
</evidence>
<accession>A0ABW6PZ09</accession>
<dbReference type="EMBL" id="JBHVZQ010000001">
    <property type="protein sequence ID" value="MFF1272165.1"/>
    <property type="molecule type" value="Genomic_DNA"/>
</dbReference>
<gene>
    <name evidence="1" type="ORF">ACFVZC_01850</name>
</gene>
<dbReference type="Proteomes" id="UP001601627">
    <property type="component" value="Unassembled WGS sequence"/>
</dbReference>
<proteinExistence type="predicted"/>
<name>A0ABW6PZ09_9ACTN</name>